<dbReference type="EMBL" id="JAOYFB010000039">
    <property type="protein sequence ID" value="KAK4030176.1"/>
    <property type="molecule type" value="Genomic_DNA"/>
</dbReference>
<evidence type="ECO:0000313" key="2">
    <source>
        <dbReference type="Proteomes" id="UP001234178"/>
    </source>
</evidence>
<protein>
    <submittedName>
        <fullName evidence="1">Uncharacterized protein</fullName>
    </submittedName>
</protein>
<evidence type="ECO:0000313" key="1">
    <source>
        <dbReference type="EMBL" id="KAK4030176.1"/>
    </source>
</evidence>
<comment type="caution">
    <text evidence="1">The sequence shown here is derived from an EMBL/GenBank/DDBJ whole genome shotgun (WGS) entry which is preliminary data.</text>
</comment>
<accession>A0ABR0AYF6</accession>
<keyword evidence="2" id="KW-1185">Reference proteome</keyword>
<sequence>MGRLTGISDDKFVERSGVNSKSKNKRASGAKIRKESAIKKKIVDQLLTEVPKLSVLFVRLVQARKIQVKMKLLVFPWIALLEKFYPPTTIPDTQELETGHAAHADFSVKPVCSPVDLQITDETSTLTLFSEDPANWDRENENLIEHLILNPPKSNLNLICRSSSSTSSKFGNVDDTKGWLTVKSN</sequence>
<name>A0ABR0AYF6_9CRUS</name>
<organism evidence="1 2">
    <name type="scientific">Daphnia magna</name>
    <dbReference type="NCBI Taxonomy" id="35525"/>
    <lineage>
        <taxon>Eukaryota</taxon>
        <taxon>Metazoa</taxon>
        <taxon>Ecdysozoa</taxon>
        <taxon>Arthropoda</taxon>
        <taxon>Crustacea</taxon>
        <taxon>Branchiopoda</taxon>
        <taxon>Diplostraca</taxon>
        <taxon>Cladocera</taxon>
        <taxon>Anomopoda</taxon>
        <taxon>Daphniidae</taxon>
        <taxon>Daphnia</taxon>
    </lineage>
</organism>
<proteinExistence type="predicted"/>
<reference evidence="1 2" key="1">
    <citation type="journal article" date="2023" name="Nucleic Acids Res.">
        <title>The hologenome of Daphnia magna reveals possible DNA methylation and microbiome-mediated evolution of the host genome.</title>
        <authorList>
            <person name="Chaturvedi A."/>
            <person name="Li X."/>
            <person name="Dhandapani V."/>
            <person name="Marshall H."/>
            <person name="Kissane S."/>
            <person name="Cuenca-Cambronero M."/>
            <person name="Asole G."/>
            <person name="Calvet F."/>
            <person name="Ruiz-Romero M."/>
            <person name="Marangio P."/>
            <person name="Guigo R."/>
            <person name="Rago D."/>
            <person name="Mirbahai L."/>
            <person name="Eastwood N."/>
            <person name="Colbourne J.K."/>
            <person name="Zhou J."/>
            <person name="Mallon E."/>
            <person name="Orsini L."/>
        </authorList>
    </citation>
    <scope>NUCLEOTIDE SEQUENCE [LARGE SCALE GENOMIC DNA]</scope>
    <source>
        <strain evidence="1">LRV0_1</strain>
    </source>
</reference>
<gene>
    <name evidence="1" type="ORF">OUZ56_023153</name>
</gene>
<dbReference type="Proteomes" id="UP001234178">
    <property type="component" value="Unassembled WGS sequence"/>
</dbReference>